<comment type="cofactor">
    <cofactor evidence="1 8">
        <name>Mg(2+)</name>
        <dbReference type="ChEBI" id="CHEBI:18420"/>
    </cofactor>
</comment>
<comment type="caution">
    <text evidence="10">The sequence shown here is derived from an EMBL/GenBank/DDBJ whole genome shotgun (WGS) entry which is preliminary data.</text>
</comment>
<organism evidence="10 11">
    <name type="scientific">Nostocoides jenkinsii Ben 74</name>
    <dbReference type="NCBI Taxonomy" id="1193518"/>
    <lineage>
        <taxon>Bacteria</taxon>
        <taxon>Bacillati</taxon>
        <taxon>Actinomycetota</taxon>
        <taxon>Actinomycetes</taxon>
        <taxon>Micrococcales</taxon>
        <taxon>Intrasporangiaceae</taxon>
        <taxon>Nostocoides</taxon>
    </lineage>
</organism>
<dbReference type="GO" id="GO:0000287">
    <property type="term" value="F:magnesium ion binding"/>
    <property type="evidence" value="ECO:0007669"/>
    <property type="project" value="UniProtKB-UniRule"/>
</dbReference>
<evidence type="ECO:0000256" key="2">
    <source>
        <dbReference type="ARBA" id="ARBA00022649"/>
    </source>
</evidence>
<dbReference type="STRING" id="1193518.BN13_170007"/>
<dbReference type="InterPro" id="IPR022907">
    <property type="entry name" value="VapC_family"/>
</dbReference>
<keyword evidence="4 8" id="KW-0479">Metal-binding</keyword>
<dbReference type="RefSeq" id="WP_048544766.1">
    <property type="nucleotide sequence ID" value="NZ_HF571038.1"/>
</dbReference>
<feature type="binding site" evidence="8">
    <location>
        <position position="4"/>
    </location>
    <ligand>
        <name>Mg(2+)</name>
        <dbReference type="ChEBI" id="CHEBI:18420"/>
    </ligand>
</feature>
<evidence type="ECO:0000256" key="7">
    <source>
        <dbReference type="ARBA" id="ARBA00038093"/>
    </source>
</evidence>
<feature type="domain" description="PIN" evidence="9">
    <location>
        <begin position="1"/>
        <end position="121"/>
    </location>
</feature>
<keyword evidence="11" id="KW-1185">Reference proteome</keyword>
<dbReference type="InterPro" id="IPR050556">
    <property type="entry name" value="Type_II_TA_system_RNase"/>
</dbReference>
<evidence type="ECO:0000256" key="1">
    <source>
        <dbReference type="ARBA" id="ARBA00001946"/>
    </source>
</evidence>
<dbReference type="SUPFAM" id="SSF88723">
    <property type="entry name" value="PIN domain-like"/>
    <property type="match status" value="1"/>
</dbReference>
<protein>
    <recommendedName>
        <fullName evidence="8">Ribonuclease VapC</fullName>
        <shortName evidence="8">RNase VapC</shortName>
        <ecNumber evidence="8">3.1.-.-</ecNumber>
    </recommendedName>
    <alternativeName>
        <fullName evidence="8">Toxin VapC</fullName>
    </alternativeName>
</protein>
<evidence type="ECO:0000313" key="11">
    <source>
        <dbReference type="Proteomes" id="UP000035720"/>
    </source>
</evidence>
<evidence type="ECO:0000256" key="4">
    <source>
        <dbReference type="ARBA" id="ARBA00022723"/>
    </source>
</evidence>
<dbReference type="GO" id="GO:0004540">
    <property type="term" value="F:RNA nuclease activity"/>
    <property type="evidence" value="ECO:0007669"/>
    <property type="project" value="InterPro"/>
</dbReference>
<dbReference type="OrthoDB" id="32625at2"/>
<sequence length="134" mass="14542">MIVDTSAVVAMMLGEPERAEFSELIRAAAVAGLAAPNYVELALVLDSRGPAIGRELDRVLADHRIRIVSFDPAQARAARLAHRLYGRGSGSRARLNFGDCLAYAAAIVLDEPLLFKGDNFTYTDVRDARAELAR</sequence>
<gene>
    <name evidence="8" type="primary">vapC</name>
    <name evidence="10" type="ORF">BN13_170007</name>
</gene>
<dbReference type="Gene3D" id="3.40.50.1010">
    <property type="entry name" value="5'-nuclease"/>
    <property type="match status" value="1"/>
</dbReference>
<keyword evidence="8" id="KW-0800">Toxin</keyword>
<dbReference type="Pfam" id="PF01850">
    <property type="entry name" value="PIN"/>
    <property type="match status" value="1"/>
</dbReference>
<dbReference type="GO" id="GO:0090729">
    <property type="term" value="F:toxin activity"/>
    <property type="evidence" value="ECO:0007669"/>
    <property type="project" value="UniProtKB-KW"/>
</dbReference>
<dbReference type="Proteomes" id="UP000035720">
    <property type="component" value="Unassembled WGS sequence"/>
</dbReference>
<keyword evidence="5 8" id="KW-0378">Hydrolase</keyword>
<feature type="binding site" evidence="8">
    <location>
        <position position="99"/>
    </location>
    <ligand>
        <name>Mg(2+)</name>
        <dbReference type="ChEBI" id="CHEBI:18420"/>
    </ligand>
</feature>
<dbReference type="EC" id="3.1.-.-" evidence="8"/>
<proteinExistence type="inferred from homology"/>
<reference evidence="10 11" key="1">
    <citation type="journal article" date="2013" name="ISME J.">
        <title>A metabolic model for members of the genus Tetrasphaera involved in enhanced biological phosphorus removal.</title>
        <authorList>
            <person name="Kristiansen R."/>
            <person name="Nguyen H.T.T."/>
            <person name="Saunders A.M."/>
            <person name="Nielsen J.L."/>
            <person name="Wimmer R."/>
            <person name="Le V.Q."/>
            <person name="McIlroy S.J."/>
            <person name="Petrovski S."/>
            <person name="Seviour R.J."/>
            <person name="Calteau A."/>
            <person name="Nielsen K.L."/>
            <person name="Nielsen P.H."/>
        </authorList>
    </citation>
    <scope>NUCLEOTIDE SEQUENCE [LARGE SCALE GENOMIC DNA]</scope>
    <source>
        <strain evidence="10 11">Ben 74</strain>
    </source>
</reference>
<evidence type="ECO:0000256" key="3">
    <source>
        <dbReference type="ARBA" id="ARBA00022722"/>
    </source>
</evidence>
<evidence type="ECO:0000256" key="5">
    <source>
        <dbReference type="ARBA" id="ARBA00022801"/>
    </source>
</evidence>
<evidence type="ECO:0000259" key="9">
    <source>
        <dbReference type="Pfam" id="PF01850"/>
    </source>
</evidence>
<comment type="similarity">
    <text evidence="7 8">Belongs to the PINc/VapC protein family.</text>
</comment>
<dbReference type="PANTHER" id="PTHR33653:SF1">
    <property type="entry name" value="RIBONUCLEASE VAPC2"/>
    <property type="match status" value="1"/>
</dbReference>
<dbReference type="EMBL" id="CAJC01000079">
    <property type="protein sequence ID" value="CCI52406.1"/>
    <property type="molecule type" value="Genomic_DNA"/>
</dbReference>
<keyword evidence="6 8" id="KW-0460">Magnesium</keyword>
<dbReference type="PANTHER" id="PTHR33653">
    <property type="entry name" value="RIBONUCLEASE VAPC2"/>
    <property type="match status" value="1"/>
</dbReference>
<accession>A0A077M567</accession>
<keyword evidence="2 8" id="KW-1277">Toxin-antitoxin system</keyword>
<evidence type="ECO:0000256" key="8">
    <source>
        <dbReference type="HAMAP-Rule" id="MF_00265"/>
    </source>
</evidence>
<evidence type="ECO:0000313" key="10">
    <source>
        <dbReference type="EMBL" id="CCI52406.1"/>
    </source>
</evidence>
<keyword evidence="3 8" id="KW-0540">Nuclease</keyword>
<dbReference type="CDD" id="cd09871">
    <property type="entry name" value="PIN_MtVapC28-VapC30-like"/>
    <property type="match status" value="1"/>
</dbReference>
<name>A0A077M567_9MICO</name>
<evidence type="ECO:0000256" key="6">
    <source>
        <dbReference type="ARBA" id="ARBA00022842"/>
    </source>
</evidence>
<dbReference type="GO" id="GO:0016787">
    <property type="term" value="F:hydrolase activity"/>
    <property type="evidence" value="ECO:0007669"/>
    <property type="project" value="UniProtKB-KW"/>
</dbReference>
<dbReference type="HAMAP" id="MF_00265">
    <property type="entry name" value="VapC_Nob1"/>
    <property type="match status" value="1"/>
</dbReference>
<comment type="function">
    <text evidence="8">Toxic component of a toxin-antitoxin (TA) system. An RNase.</text>
</comment>
<dbReference type="InterPro" id="IPR002716">
    <property type="entry name" value="PIN_dom"/>
</dbReference>
<dbReference type="AlphaFoldDB" id="A0A077M567"/>
<dbReference type="InterPro" id="IPR029060">
    <property type="entry name" value="PIN-like_dom_sf"/>
</dbReference>